<evidence type="ECO:0000256" key="2">
    <source>
        <dbReference type="SAM" id="MobiDB-lite"/>
    </source>
</evidence>
<keyword evidence="3" id="KW-0472">Membrane</keyword>
<keyword evidence="3" id="KW-0812">Transmembrane</keyword>
<evidence type="ECO:0000313" key="4">
    <source>
        <dbReference type="EMBL" id="GEP69788.1"/>
    </source>
</evidence>
<reference evidence="4 5" key="1">
    <citation type="submission" date="2019-07" db="EMBL/GenBank/DDBJ databases">
        <title>Whole genome shotgun sequence of Cellulomonas soli NBRC 109434.</title>
        <authorList>
            <person name="Hosoyama A."/>
            <person name="Uohara A."/>
            <person name="Ohji S."/>
            <person name="Ichikawa N."/>
        </authorList>
    </citation>
    <scope>NUCLEOTIDE SEQUENCE [LARGE SCALE GENOMIC DNA]</scope>
    <source>
        <strain evidence="4 5">NBRC 109434</strain>
    </source>
</reference>
<dbReference type="CDD" id="cd05830">
    <property type="entry name" value="Sortase_E"/>
    <property type="match status" value="1"/>
</dbReference>
<dbReference type="Gene3D" id="2.40.260.10">
    <property type="entry name" value="Sortase"/>
    <property type="match status" value="1"/>
</dbReference>
<keyword evidence="1" id="KW-0378">Hydrolase</keyword>
<feature type="transmembrane region" description="Helical" evidence="3">
    <location>
        <begin position="283"/>
        <end position="305"/>
    </location>
</feature>
<dbReference type="SUPFAM" id="SSF63817">
    <property type="entry name" value="Sortase"/>
    <property type="match status" value="1"/>
</dbReference>
<dbReference type="InterPro" id="IPR005754">
    <property type="entry name" value="Sortase"/>
</dbReference>
<gene>
    <name evidence="4" type="ORF">CSO01_25030</name>
</gene>
<dbReference type="RefSeq" id="WP_146953534.1">
    <property type="nucleotide sequence ID" value="NZ_BAABBJ010000001.1"/>
</dbReference>
<feature type="compositionally biased region" description="Low complexity" evidence="2">
    <location>
        <begin position="42"/>
        <end position="51"/>
    </location>
</feature>
<dbReference type="OrthoDB" id="5242879at2"/>
<organism evidence="4 5">
    <name type="scientific">Cellulomonas soli</name>
    <dbReference type="NCBI Taxonomy" id="931535"/>
    <lineage>
        <taxon>Bacteria</taxon>
        <taxon>Bacillati</taxon>
        <taxon>Actinomycetota</taxon>
        <taxon>Actinomycetes</taxon>
        <taxon>Micrococcales</taxon>
        <taxon>Cellulomonadaceae</taxon>
        <taxon>Cellulomonas</taxon>
    </lineage>
</organism>
<dbReference type="GO" id="GO:0016787">
    <property type="term" value="F:hydrolase activity"/>
    <property type="evidence" value="ECO:0007669"/>
    <property type="project" value="UniProtKB-KW"/>
</dbReference>
<feature type="compositionally biased region" description="Pro residues" evidence="2">
    <location>
        <begin position="22"/>
        <end position="34"/>
    </location>
</feature>
<dbReference type="InterPro" id="IPR042003">
    <property type="entry name" value="Sortase_E"/>
</dbReference>
<keyword evidence="3" id="KW-1133">Transmembrane helix</keyword>
<feature type="region of interest" description="Disordered" evidence="2">
    <location>
        <begin position="1"/>
        <end position="64"/>
    </location>
</feature>
<dbReference type="InterPro" id="IPR023365">
    <property type="entry name" value="Sortase_dom-sf"/>
</dbReference>
<evidence type="ECO:0000313" key="5">
    <source>
        <dbReference type="Proteomes" id="UP000321798"/>
    </source>
</evidence>
<evidence type="ECO:0000256" key="3">
    <source>
        <dbReference type="SAM" id="Phobius"/>
    </source>
</evidence>
<dbReference type="AlphaFoldDB" id="A0A512PF16"/>
<sequence>MSLVELDPPAGAQAPSDAEPGYAPPEHPVPPQRPVPSGTRSAPPRRALAPVQPRPPRPPRRPEPIGSLVVTTALLVLAALAGWALVQVLVLGSLAEARSQQVLYAQLREQLASQTAPTGGAVEPGAPVAILAIPTLGLQQVVVEGTSSGDLLAGPGHRRDTVLPGQAGVSLVLGRSTTYGGPFRSLPLLRQGDGITVTTGQGEFVYRVDGVRHDGDPLPGALTEGGARLTLVTTEGSGPFGAITGFTTVYVDATLVGEAVTGPSGRPAAVPASEAVLGGDTGALPVLVLALQALLLAAVAAVLLSRRLPARASWVLAAPVLVAAAWWATEVAVRLLPNVL</sequence>
<dbReference type="Proteomes" id="UP000321798">
    <property type="component" value="Unassembled WGS sequence"/>
</dbReference>
<name>A0A512PF16_9CELL</name>
<dbReference type="Pfam" id="PF04203">
    <property type="entry name" value="Sortase"/>
    <property type="match status" value="1"/>
</dbReference>
<keyword evidence="5" id="KW-1185">Reference proteome</keyword>
<accession>A0A512PF16</accession>
<feature type="transmembrane region" description="Helical" evidence="3">
    <location>
        <begin position="312"/>
        <end position="329"/>
    </location>
</feature>
<proteinExistence type="predicted"/>
<feature type="transmembrane region" description="Helical" evidence="3">
    <location>
        <begin position="65"/>
        <end position="86"/>
    </location>
</feature>
<dbReference type="EMBL" id="BKAL01000008">
    <property type="protein sequence ID" value="GEP69788.1"/>
    <property type="molecule type" value="Genomic_DNA"/>
</dbReference>
<protein>
    <submittedName>
        <fullName evidence="4">Sortase</fullName>
    </submittedName>
</protein>
<comment type="caution">
    <text evidence="4">The sequence shown here is derived from an EMBL/GenBank/DDBJ whole genome shotgun (WGS) entry which is preliminary data.</text>
</comment>
<evidence type="ECO:0000256" key="1">
    <source>
        <dbReference type="ARBA" id="ARBA00022801"/>
    </source>
</evidence>